<dbReference type="InterPro" id="IPR028098">
    <property type="entry name" value="Glyco_trans_4-like_N"/>
</dbReference>
<reference evidence="4" key="1">
    <citation type="submission" date="2016-10" db="EMBL/GenBank/DDBJ databases">
        <authorList>
            <person name="Varghese N."/>
            <person name="Submissions S."/>
        </authorList>
    </citation>
    <scope>NUCLEOTIDE SEQUENCE [LARGE SCALE GENOMIC DNA]</scope>
    <source>
        <strain evidence="4">DSM 15363</strain>
    </source>
</reference>
<dbReference type="SUPFAM" id="SSF53756">
    <property type="entry name" value="UDP-Glycosyltransferase/glycogen phosphorylase"/>
    <property type="match status" value="1"/>
</dbReference>
<evidence type="ECO:0000259" key="2">
    <source>
        <dbReference type="Pfam" id="PF13439"/>
    </source>
</evidence>
<dbReference type="AlphaFoldDB" id="A0A1G8DL64"/>
<proteinExistence type="predicted"/>
<dbReference type="PANTHER" id="PTHR12526:SF630">
    <property type="entry name" value="GLYCOSYLTRANSFERASE"/>
    <property type="match status" value="1"/>
</dbReference>
<keyword evidence="4" id="KW-1185">Reference proteome</keyword>
<dbReference type="InterPro" id="IPR001296">
    <property type="entry name" value="Glyco_trans_1"/>
</dbReference>
<dbReference type="Pfam" id="PF13439">
    <property type="entry name" value="Glyco_transf_4"/>
    <property type="match status" value="1"/>
</dbReference>
<organism evidence="3 4">
    <name type="scientific">Winogradskyella thalassocola</name>
    <dbReference type="NCBI Taxonomy" id="262004"/>
    <lineage>
        <taxon>Bacteria</taxon>
        <taxon>Pseudomonadati</taxon>
        <taxon>Bacteroidota</taxon>
        <taxon>Flavobacteriia</taxon>
        <taxon>Flavobacteriales</taxon>
        <taxon>Flavobacteriaceae</taxon>
        <taxon>Winogradskyella</taxon>
    </lineage>
</organism>
<feature type="domain" description="Glycosyltransferase subfamily 4-like N-terminal" evidence="2">
    <location>
        <begin position="13"/>
        <end position="167"/>
    </location>
</feature>
<feature type="domain" description="Glycosyl transferase family 1" evidence="1">
    <location>
        <begin position="174"/>
        <end position="338"/>
    </location>
</feature>
<evidence type="ECO:0000313" key="4">
    <source>
        <dbReference type="Proteomes" id="UP000199492"/>
    </source>
</evidence>
<gene>
    <name evidence="3" type="ORF">SAMN04489796_103239</name>
</gene>
<dbReference type="Pfam" id="PF00534">
    <property type="entry name" value="Glycos_transf_1"/>
    <property type="match status" value="1"/>
</dbReference>
<evidence type="ECO:0000259" key="1">
    <source>
        <dbReference type="Pfam" id="PF00534"/>
    </source>
</evidence>
<protein>
    <submittedName>
        <fullName evidence="3">Glycosyltransferase involved in cell wall bisynthesis</fullName>
    </submittedName>
</protein>
<sequence length="362" mass="41427">MKIDFIISSLGGGGAERVLTLMVNNLAKNRENRITVITLFEGRKEYELDSNIKRVKLKQTKYIPSHTFRSIINLSRHYKNKSNRPDVIISFVTLTNLITIIVAKLFSIKIIAQEHNSHLRYMQGRKHITNFTKKYVYKKADVVTVLTSFDIEYYKKYGVNVYVMPNPCSFKAIKTNSNKREKVILAAGHLNRYHHKGFDNLINLMAPVFKAHPDWQLKIAGAGDEGINYLRKLAIENSIEDKIIFTGFIDNISEVMYQSSIFILSSRFEGLPMVLLEAMSQGMTCISFNCKTGPSDIIEDNVNGLLIENQNMSQMQNALINLLSNEKLRKRLANEGIKSLDKYHILAITERYNLLINKIVNS</sequence>
<dbReference type="Proteomes" id="UP000199492">
    <property type="component" value="Unassembled WGS sequence"/>
</dbReference>
<dbReference type="EMBL" id="FNCZ01000003">
    <property type="protein sequence ID" value="SDH58140.1"/>
    <property type="molecule type" value="Genomic_DNA"/>
</dbReference>
<dbReference type="GO" id="GO:0016757">
    <property type="term" value="F:glycosyltransferase activity"/>
    <property type="evidence" value="ECO:0007669"/>
    <property type="project" value="InterPro"/>
</dbReference>
<dbReference type="CDD" id="cd03820">
    <property type="entry name" value="GT4_AmsD-like"/>
    <property type="match status" value="1"/>
</dbReference>
<evidence type="ECO:0000313" key="3">
    <source>
        <dbReference type="EMBL" id="SDH58140.1"/>
    </source>
</evidence>
<dbReference type="OrthoDB" id="9811239at2"/>
<dbReference type="RefSeq" id="WP_092467614.1">
    <property type="nucleotide sequence ID" value="NZ_FNCZ01000003.1"/>
</dbReference>
<dbReference type="PANTHER" id="PTHR12526">
    <property type="entry name" value="GLYCOSYLTRANSFERASE"/>
    <property type="match status" value="1"/>
</dbReference>
<accession>A0A1G8DL64</accession>
<name>A0A1G8DL64_9FLAO</name>
<keyword evidence="3" id="KW-0808">Transferase</keyword>
<dbReference type="STRING" id="262004.SAMN04489796_103239"/>
<dbReference type="Gene3D" id="3.40.50.2000">
    <property type="entry name" value="Glycogen Phosphorylase B"/>
    <property type="match status" value="2"/>
</dbReference>